<dbReference type="InterPro" id="IPR001451">
    <property type="entry name" value="Hexapep"/>
</dbReference>
<dbReference type="Proteomes" id="UP000230658">
    <property type="component" value="Unassembled WGS sequence"/>
</dbReference>
<dbReference type="CDD" id="cd04647">
    <property type="entry name" value="LbH_MAT_like"/>
    <property type="match status" value="1"/>
</dbReference>
<protein>
    <submittedName>
        <fullName evidence="1">Lipopolysaccharide biosynthesis protein</fullName>
    </submittedName>
</protein>
<comment type="caution">
    <text evidence="1">The sequence shown here is derived from an EMBL/GenBank/DDBJ whole genome shotgun (WGS) entry which is preliminary data.</text>
</comment>
<dbReference type="SUPFAM" id="SSF51161">
    <property type="entry name" value="Trimeric LpxA-like enzymes"/>
    <property type="match status" value="1"/>
</dbReference>
<dbReference type="InterPro" id="IPR011004">
    <property type="entry name" value="Trimer_LpxA-like_sf"/>
</dbReference>
<dbReference type="PANTHER" id="PTHR23416:SF78">
    <property type="entry name" value="LIPOPOLYSACCHARIDE BIOSYNTHESIS O-ACETYL TRANSFERASE WBBJ-RELATED"/>
    <property type="match status" value="1"/>
</dbReference>
<gene>
    <name evidence="1" type="ORF">COZ26_01625</name>
</gene>
<name>A0A2M7MHG2_9BACT</name>
<reference evidence="2" key="1">
    <citation type="submission" date="2017-09" db="EMBL/GenBank/DDBJ databases">
        <title>Depth-based differentiation of microbial function through sediment-hosted aquifers and enrichment of novel symbionts in the deep terrestrial subsurface.</title>
        <authorList>
            <person name="Probst A.J."/>
            <person name="Ladd B."/>
            <person name="Jarett J.K."/>
            <person name="Geller-Mcgrath D.E."/>
            <person name="Sieber C.M.K."/>
            <person name="Emerson J.B."/>
            <person name="Anantharaman K."/>
            <person name="Thomas B.C."/>
            <person name="Malmstrom R."/>
            <person name="Stieglmeier M."/>
            <person name="Klingl A."/>
            <person name="Woyke T."/>
            <person name="Ryan C.M."/>
            <person name="Banfield J.F."/>
        </authorList>
    </citation>
    <scope>NUCLEOTIDE SEQUENCE [LARGE SCALE GENOMIC DNA]</scope>
</reference>
<dbReference type="AlphaFoldDB" id="A0A2M7MHG2"/>
<dbReference type="EMBL" id="PFJV01000038">
    <property type="protein sequence ID" value="PIX92465.1"/>
    <property type="molecule type" value="Genomic_DNA"/>
</dbReference>
<sequence>MSMNFWKKIIACLISISARIKGVKFGKNSYIGPWYDLDPKMRGVVLGEDVMIGRRAWLDIPLKSGGKIIIGSGTQIGRNAVVSAIKKIEIGKKCLLSYNVSLIDHDHRFVRDVSPMDSGLTEGREIIIGENCFIGAHSFILKGVKLGKNCVVGAGSVVRESYPDYSVIAGNPAKLIKILE</sequence>
<dbReference type="Gene3D" id="2.160.10.10">
    <property type="entry name" value="Hexapeptide repeat proteins"/>
    <property type="match status" value="1"/>
</dbReference>
<evidence type="ECO:0000313" key="2">
    <source>
        <dbReference type="Proteomes" id="UP000230658"/>
    </source>
</evidence>
<dbReference type="Pfam" id="PF14602">
    <property type="entry name" value="Hexapep_2"/>
    <property type="match status" value="2"/>
</dbReference>
<accession>A0A2M7MHG2</accession>
<proteinExistence type="predicted"/>
<organism evidence="1 2">
    <name type="scientific">Candidatus Kuenenbacteria bacterium CG_4_10_14_3_um_filter_39_14</name>
    <dbReference type="NCBI Taxonomy" id="1974614"/>
    <lineage>
        <taxon>Bacteria</taxon>
        <taxon>Candidatus Kueneniibacteriota</taxon>
    </lineage>
</organism>
<dbReference type="InterPro" id="IPR051159">
    <property type="entry name" value="Hexapeptide_acetyltransf"/>
</dbReference>
<evidence type="ECO:0000313" key="1">
    <source>
        <dbReference type="EMBL" id="PIX92465.1"/>
    </source>
</evidence>
<dbReference type="PANTHER" id="PTHR23416">
    <property type="entry name" value="SIALIC ACID SYNTHASE-RELATED"/>
    <property type="match status" value="1"/>
</dbReference>